<protein>
    <submittedName>
        <fullName evidence="1">Uncharacterized protein</fullName>
    </submittedName>
</protein>
<organism evidence="1 2">
    <name type="scientific">Phellinidium pouzarii</name>
    <dbReference type="NCBI Taxonomy" id="167371"/>
    <lineage>
        <taxon>Eukaryota</taxon>
        <taxon>Fungi</taxon>
        <taxon>Dikarya</taxon>
        <taxon>Basidiomycota</taxon>
        <taxon>Agaricomycotina</taxon>
        <taxon>Agaricomycetes</taxon>
        <taxon>Hymenochaetales</taxon>
        <taxon>Hymenochaetaceae</taxon>
        <taxon>Phellinidium</taxon>
    </lineage>
</organism>
<sequence length="149" mass="16712">MTRALLTCRLTFAGVVDFKERKPLVLEVCCVTAFVAFPSFPRLKLAEIYGVHSCDKRRTLSYLRETFTEFATEEGFTEEDELYDPMVREEHGHVTERARLVLDYIFKRDKESVISITAHSGFINGLVAATGHAPVALATGGVSRLPCRV</sequence>
<name>A0A4S4L6I5_9AGAM</name>
<dbReference type="Gene3D" id="3.40.50.1240">
    <property type="entry name" value="Phosphoglycerate mutase-like"/>
    <property type="match status" value="1"/>
</dbReference>
<dbReference type="EMBL" id="SGPK01000159">
    <property type="protein sequence ID" value="THH07112.1"/>
    <property type="molecule type" value="Genomic_DNA"/>
</dbReference>
<dbReference type="AlphaFoldDB" id="A0A4S4L6I5"/>
<proteinExistence type="predicted"/>
<evidence type="ECO:0000313" key="1">
    <source>
        <dbReference type="EMBL" id="THH07112.1"/>
    </source>
</evidence>
<reference evidence="1 2" key="1">
    <citation type="submission" date="2019-02" db="EMBL/GenBank/DDBJ databases">
        <title>Genome sequencing of the rare red list fungi Phellinidium pouzarii.</title>
        <authorList>
            <person name="Buettner E."/>
            <person name="Kellner H."/>
        </authorList>
    </citation>
    <scope>NUCLEOTIDE SEQUENCE [LARGE SCALE GENOMIC DNA]</scope>
    <source>
        <strain evidence="1 2">DSM 108285</strain>
    </source>
</reference>
<accession>A0A4S4L6I5</accession>
<dbReference type="Proteomes" id="UP000308199">
    <property type="component" value="Unassembled WGS sequence"/>
</dbReference>
<dbReference type="OrthoDB" id="496981at2759"/>
<gene>
    <name evidence="1" type="ORF">EW145_g3611</name>
</gene>
<dbReference type="InterPro" id="IPR029033">
    <property type="entry name" value="His_PPase_superfam"/>
</dbReference>
<evidence type="ECO:0000313" key="2">
    <source>
        <dbReference type="Proteomes" id="UP000308199"/>
    </source>
</evidence>
<dbReference type="SUPFAM" id="SSF53254">
    <property type="entry name" value="Phosphoglycerate mutase-like"/>
    <property type="match status" value="1"/>
</dbReference>
<keyword evidence="2" id="KW-1185">Reference proteome</keyword>
<comment type="caution">
    <text evidence="1">The sequence shown here is derived from an EMBL/GenBank/DDBJ whole genome shotgun (WGS) entry which is preliminary data.</text>
</comment>